<evidence type="ECO:0000313" key="2">
    <source>
        <dbReference type="Proteomes" id="UP001551584"/>
    </source>
</evidence>
<gene>
    <name evidence="1" type="ORF">AB0D95_04855</name>
</gene>
<evidence type="ECO:0000313" key="1">
    <source>
        <dbReference type="EMBL" id="MEU9576600.1"/>
    </source>
</evidence>
<dbReference type="RefSeq" id="WP_166020300.1">
    <property type="nucleotide sequence ID" value="NZ_JBEZNA010000006.1"/>
</dbReference>
<protein>
    <submittedName>
        <fullName evidence="1">Uncharacterized protein</fullName>
    </submittedName>
</protein>
<comment type="caution">
    <text evidence="1">The sequence shown here is derived from an EMBL/GenBank/DDBJ whole genome shotgun (WGS) entry which is preliminary data.</text>
</comment>
<keyword evidence="2" id="KW-1185">Reference proteome</keyword>
<dbReference type="Proteomes" id="UP001551584">
    <property type="component" value="Unassembled WGS sequence"/>
</dbReference>
<dbReference type="EMBL" id="JBEZNA010000006">
    <property type="protein sequence ID" value="MEU9576600.1"/>
    <property type="molecule type" value="Genomic_DNA"/>
</dbReference>
<accession>A0ABV3EK78</accession>
<reference evidence="1 2" key="1">
    <citation type="submission" date="2024-06" db="EMBL/GenBank/DDBJ databases">
        <title>The Natural Products Discovery Center: Release of the First 8490 Sequenced Strains for Exploring Actinobacteria Biosynthetic Diversity.</title>
        <authorList>
            <person name="Kalkreuter E."/>
            <person name="Kautsar S.A."/>
            <person name="Yang D."/>
            <person name="Bader C.D."/>
            <person name="Teijaro C.N."/>
            <person name="Fluegel L."/>
            <person name="Davis C.M."/>
            <person name="Simpson J.R."/>
            <person name="Lauterbach L."/>
            <person name="Steele A.D."/>
            <person name="Gui C."/>
            <person name="Meng S."/>
            <person name="Li G."/>
            <person name="Viehrig K."/>
            <person name="Ye F."/>
            <person name="Su P."/>
            <person name="Kiefer A.F."/>
            <person name="Nichols A."/>
            <person name="Cepeda A.J."/>
            <person name="Yan W."/>
            <person name="Fan B."/>
            <person name="Jiang Y."/>
            <person name="Adhikari A."/>
            <person name="Zheng C.-J."/>
            <person name="Schuster L."/>
            <person name="Cowan T.M."/>
            <person name="Smanski M.J."/>
            <person name="Chevrette M.G."/>
            <person name="De Carvalho L.P.S."/>
            <person name="Shen B."/>
        </authorList>
    </citation>
    <scope>NUCLEOTIDE SEQUENCE [LARGE SCALE GENOMIC DNA]</scope>
    <source>
        <strain evidence="1 2">NPDC048117</strain>
    </source>
</reference>
<organism evidence="1 2">
    <name type="scientific">Streptomyces chilikensis</name>
    <dbReference type="NCBI Taxonomy" id="1194079"/>
    <lineage>
        <taxon>Bacteria</taxon>
        <taxon>Bacillati</taxon>
        <taxon>Actinomycetota</taxon>
        <taxon>Actinomycetes</taxon>
        <taxon>Kitasatosporales</taxon>
        <taxon>Streptomycetaceae</taxon>
        <taxon>Streptomyces</taxon>
    </lineage>
</organism>
<proteinExistence type="predicted"/>
<name>A0ABV3EK78_9ACTN</name>
<sequence length="50" mass="5442">MSFLVELRGDHLTVAALGKGYGAAVHRIDLDDVHQQWPWTGPPVSGVTSR</sequence>